<organism evidence="1 2">
    <name type="scientific">Virgibacillus salarius</name>
    <dbReference type="NCBI Taxonomy" id="447199"/>
    <lineage>
        <taxon>Bacteria</taxon>
        <taxon>Bacillati</taxon>
        <taxon>Bacillota</taxon>
        <taxon>Bacilli</taxon>
        <taxon>Bacillales</taxon>
        <taxon>Bacillaceae</taxon>
        <taxon>Virgibacillus</taxon>
    </lineage>
</organism>
<comment type="caution">
    <text evidence="1">The sequence shown here is derived from an EMBL/GenBank/DDBJ whole genome shotgun (WGS) entry which is preliminary data.</text>
</comment>
<evidence type="ECO:0000313" key="1">
    <source>
        <dbReference type="EMBL" id="MBR7796379.1"/>
    </source>
</evidence>
<name>A0A941DWF5_9BACI</name>
<proteinExistence type="predicted"/>
<dbReference type="RefSeq" id="WP_166530372.1">
    <property type="nucleotide sequence ID" value="NZ_JAGSOT010000026.1"/>
</dbReference>
<gene>
    <name evidence="1" type="ORF">KCX74_10065</name>
</gene>
<accession>A0A941DWF5</accession>
<evidence type="ECO:0000313" key="2">
    <source>
        <dbReference type="Proteomes" id="UP000675284"/>
    </source>
</evidence>
<dbReference type="Proteomes" id="UP000675284">
    <property type="component" value="Unassembled WGS sequence"/>
</dbReference>
<dbReference type="EMBL" id="JAGSOT010000026">
    <property type="protein sequence ID" value="MBR7796379.1"/>
    <property type="molecule type" value="Genomic_DNA"/>
</dbReference>
<dbReference type="AlphaFoldDB" id="A0A941DWF5"/>
<reference evidence="1" key="1">
    <citation type="submission" date="2021-04" db="EMBL/GenBank/DDBJ databases">
        <title>Isolation and polyphasic classification of algal microorganism.</title>
        <authorList>
            <person name="Wang S."/>
        </authorList>
    </citation>
    <scope>NUCLEOTIDE SEQUENCE</scope>
    <source>
        <strain evidence="1">720a</strain>
    </source>
</reference>
<keyword evidence="2" id="KW-1185">Reference proteome</keyword>
<sequence>MSNGDNSETYAVNLIASYDGSRGDSKWDDSYGVRSSSTIYIEKSTYSGTDYWRLIRSEGGWDRQDSSLTLTNPYTIQGTVEQSRDELYENQTINRDISYAGSYGFDAPSYWEPVNSKGVPAWAPHVRETSHVDIYRTDPSNSWHFYL</sequence>
<protein>
    <submittedName>
        <fullName evidence="1">Uncharacterized protein</fullName>
    </submittedName>
</protein>